<proteinExistence type="predicted"/>
<dbReference type="GO" id="GO:0003860">
    <property type="term" value="F:3-hydroxyisobutyryl-CoA hydrolase activity"/>
    <property type="evidence" value="ECO:0007669"/>
    <property type="project" value="UniProtKB-EC"/>
</dbReference>
<dbReference type="Pfam" id="PF16113">
    <property type="entry name" value="ECH_2"/>
    <property type="match status" value="1"/>
</dbReference>
<comment type="caution">
    <text evidence="5">The sequence shown here is derived from an EMBL/GenBank/DDBJ whole genome shotgun (WGS) entry which is preliminary data.</text>
</comment>
<accession>A0A3N4A320</accession>
<dbReference type="PANTHER" id="PTHR43176:SF3">
    <property type="entry name" value="3-HYDROXYISOBUTYRYL-COA HYDROLASE, MITOCHONDRIAL"/>
    <property type="match status" value="1"/>
</dbReference>
<evidence type="ECO:0000313" key="6">
    <source>
        <dbReference type="Proteomes" id="UP000270616"/>
    </source>
</evidence>
<dbReference type="CDD" id="cd06558">
    <property type="entry name" value="crotonase-like"/>
    <property type="match status" value="1"/>
</dbReference>
<organism evidence="5 6">
    <name type="scientific">Kocuria soli</name>
    <dbReference type="NCBI Taxonomy" id="2485125"/>
    <lineage>
        <taxon>Bacteria</taxon>
        <taxon>Bacillati</taxon>
        <taxon>Actinomycetota</taxon>
        <taxon>Actinomycetes</taxon>
        <taxon>Micrococcales</taxon>
        <taxon>Micrococcaceae</taxon>
        <taxon>Kocuria</taxon>
    </lineage>
</organism>
<comment type="catalytic activity">
    <reaction evidence="1">
        <text>3-hydroxy-2-methylpropanoyl-CoA + H2O = 3-hydroxy-2-methylpropanoate + CoA + H(+)</text>
        <dbReference type="Rhea" id="RHEA:20888"/>
        <dbReference type="ChEBI" id="CHEBI:11805"/>
        <dbReference type="ChEBI" id="CHEBI:15377"/>
        <dbReference type="ChEBI" id="CHEBI:15378"/>
        <dbReference type="ChEBI" id="CHEBI:57287"/>
        <dbReference type="ChEBI" id="CHEBI:57340"/>
        <dbReference type="EC" id="3.1.2.4"/>
    </reaction>
</comment>
<dbReference type="InterPro" id="IPR045004">
    <property type="entry name" value="ECH_dom"/>
</dbReference>
<dbReference type="PANTHER" id="PTHR43176">
    <property type="entry name" value="3-HYDROXYISOBUTYRYL-COA HYDROLASE-RELATED"/>
    <property type="match status" value="1"/>
</dbReference>
<sequence length="353" mass="37877">MTQSTVPADPEQYVRTEVRNGTGIITLDRPKALNALTAQMYRDLLETLWAWENDDAVRQVLIHASAPRAFCAGGDIRQVREAVVDGDIDRGMAAFTDEYTLNNLIANYPKPYIALMEGYTMGGGMGLSVHGSHRIVTENTVMSMPECVIGFFPDIGASWFLPRVNLLGRGPSLAVGRWLGLGGQRITGPDAVAVGLADVLVPSARLDQFRELAISEGVEEAVARMAATDDDGLLAATLPERWDEIEAVYGADSLAEVVTAAGEDLVGASPSSLARTWEILDAGAATESVTQCLESELAMARDTISAPDFSEGVRCTLIDKEDDPVWQPPTVEEVDVAAIRGVVASSESLRSRP</sequence>
<evidence type="ECO:0000256" key="1">
    <source>
        <dbReference type="ARBA" id="ARBA00001709"/>
    </source>
</evidence>
<evidence type="ECO:0000259" key="4">
    <source>
        <dbReference type="Pfam" id="PF16113"/>
    </source>
</evidence>
<dbReference type="EC" id="3.1.2.4" evidence="2"/>
<dbReference type="Gene3D" id="3.90.226.10">
    <property type="entry name" value="2-enoyl-CoA Hydratase, Chain A, domain 1"/>
    <property type="match status" value="1"/>
</dbReference>
<evidence type="ECO:0000256" key="2">
    <source>
        <dbReference type="ARBA" id="ARBA00011915"/>
    </source>
</evidence>
<dbReference type="NCBIfam" id="NF004127">
    <property type="entry name" value="PRK05617.1"/>
    <property type="match status" value="1"/>
</dbReference>
<dbReference type="GO" id="GO:0006574">
    <property type="term" value="P:L-valine catabolic process"/>
    <property type="evidence" value="ECO:0007669"/>
    <property type="project" value="TreeGrafter"/>
</dbReference>
<dbReference type="EMBL" id="RKMF01000010">
    <property type="protein sequence ID" value="ROZ62841.1"/>
    <property type="molecule type" value="Genomic_DNA"/>
</dbReference>
<keyword evidence="6" id="KW-1185">Reference proteome</keyword>
<evidence type="ECO:0000256" key="3">
    <source>
        <dbReference type="ARBA" id="ARBA00022801"/>
    </source>
</evidence>
<dbReference type="OrthoDB" id="9790967at2"/>
<keyword evidence="5" id="KW-0413">Isomerase</keyword>
<feature type="domain" description="Enoyl-CoA hydratase/isomerase" evidence="4">
    <location>
        <begin position="23"/>
        <end position="340"/>
    </location>
</feature>
<name>A0A3N4A320_9MICC</name>
<dbReference type="GO" id="GO:0016853">
    <property type="term" value="F:isomerase activity"/>
    <property type="evidence" value="ECO:0007669"/>
    <property type="project" value="UniProtKB-KW"/>
</dbReference>
<dbReference type="RefSeq" id="WP_123825402.1">
    <property type="nucleotide sequence ID" value="NZ_RKMF01000010.1"/>
</dbReference>
<keyword evidence="3" id="KW-0378">Hydrolase</keyword>
<dbReference type="InterPro" id="IPR029045">
    <property type="entry name" value="ClpP/crotonase-like_dom_sf"/>
</dbReference>
<dbReference type="Proteomes" id="UP000270616">
    <property type="component" value="Unassembled WGS sequence"/>
</dbReference>
<protein>
    <recommendedName>
        <fullName evidence="2">3-hydroxyisobutyryl-CoA hydrolase</fullName>
        <ecNumber evidence="2">3.1.2.4</ecNumber>
    </recommendedName>
</protein>
<evidence type="ECO:0000313" key="5">
    <source>
        <dbReference type="EMBL" id="ROZ62841.1"/>
    </source>
</evidence>
<dbReference type="SUPFAM" id="SSF52096">
    <property type="entry name" value="ClpP/crotonase"/>
    <property type="match status" value="1"/>
</dbReference>
<dbReference type="AlphaFoldDB" id="A0A3N4A320"/>
<dbReference type="InterPro" id="IPR032259">
    <property type="entry name" value="HIBYL-CoA-H"/>
</dbReference>
<gene>
    <name evidence="5" type="ORF">EDL96_08690</name>
</gene>
<reference evidence="5 6" key="1">
    <citation type="submission" date="2018-10" db="EMBL/GenBank/DDBJ databases">
        <title>Kocuria sp. M5W7-7, whole genome shotgun sequence.</title>
        <authorList>
            <person name="Tuo L."/>
        </authorList>
    </citation>
    <scope>NUCLEOTIDE SEQUENCE [LARGE SCALE GENOMIC DNA]</scope>
    <source>
        <strain evidence="5 6">M5W7-7</strain>
    </source>
</reference>